<proteinExistence type="predicted"/>
<dbReference type="AlphaFoldDB" id="A0A0P8DJ94"/>
<dbReference type="EC" id="3.6.1.66" evidence="3"/>
<dbReference type="GO" id="GO:0006950">
    <property type="term" value="P:response to stress"/>
    <property type="evidence" value="ECO:0007669"/>
    <property type="project" value="UniProtKB-ARBA"/>
</dbReference>
<dbReference type="NCBIfam" id="TIGR00444">
    <property type="entry name" value="mazG"/>
    <property type="match status" value="1"/>
</dbReference>
<dbReference type="InterPro" id="IPR048011">
    <property type="entry name" value="NTP-PPase_MazG-like_C"/>
</dbReference>
<gene>
    <name evidence="3" type="primary">rdgB</name>
    <name evidence="3" type="ORF">HLUCCA11_05010</name>
</gene>
<dbReference type="GO" id="GO:0046061">
    <property type="term" value="P:dATP catabolic process"/>
    <property type="evidence" value="ECO:0007669"/>
    <property type="project" value="TreeGrafter"/>
</dbReference>
<dbReference type="GO" id="GO:0036220">
    <property type="term" value="F:ITP diphosphatase activity"/>
    <property type="evidence" value="ECO:0007669"/>
    <property type="project" value="UniProtKB-EC"/>
</dbReference>
<dbReference type="GO" id="GO:0046047">
    <property type="term" value="P:TTP catabolic process"/>
    <property type="evidence" value="ECO:0007669"/>
    <property type="project" value="TreeGrafter"/>
</dbReference>
<dbReference type="Pfam" id="PF03819">
    <property type="entry name" value="MazG"/>
    <property type="match status" value="2"/>
</dbReference>
<evidence type="ECO:0000313" key="4">
    <source>
        <dbReference type="Proteomes" id="UP000050465"/>
    </source>
</evidence>
<keyword evidence="3" id="KW-0378">Hydrolase</keyword>
<dbReference type="CDD" id="cd11528">
    <property type="entry name" value="NTP-PPase_MazG_Nterm"/>
    <property type="match status" value="1"/>
</dbReference>
<dbReference type="PATRIC" id="fig|1666911.3.peg.3016"/>
<evidence type="ECO:0000259" key="2">
    <source>
        <dbReference type="Pfam" id="PF03819"/>
    </source>
</evidence>
<dbReference type="FunFam" id="1.10.287.1080:FF:000001">
    <property type="entry name" value="Nucleoside triphosphate pyrophosphohydrolase"/>
    <property type="match status" value="1"/>
</dbReference>
<dbReference type="GO" id="GO:0046076">
    <property type="term" value="P:dTTP catabolic process"/>
    <property type="evidence" value="ECO:0007669"/>
    <property type="project" value="TreeGrafter"/>
</dbReference>
<organism evidence="3 4">
    <name type="scientific">Phormidesmis priestleyi Ana</name>
    <dbReference type="NCBI Taxonomy" id="1666911"/>
    <lineage>
        <taxon>Bacteria</taxon>
        <taxon>Bacillati</taxon>
        <taxon>Cyanobacteriota</taxon>
        <taxon>Cyanophyceae</taxon>
        <taxon>Leptolyngbyales</taxon>
        <taxon>Leptolyngbyaceae</taxon>
        <taxon>Phormidesmis</taxon>
    </lineage>
</organism>
<dbReference type="PANTHER" id="PTHR30522:SF0">
    <property type="entry name" value="NUCLEOSIDE TRIPHOSPHATE PYROPHOSPHOHYDROLASE"/>
    <property type="match status" value="1"/>
</dbReference>
<dbReference type="GO" id="GO:0046052">
    <property type="term" value="P:UTP catabolic process"/>
    <property type="evidence" value="ECO:0007669"/>
    <property type="project" value="TreeGrafter"/>
</dbReference>
<dbReference type="Gene3D" id="1.10.287.1080">
    <property type="entry name" value="MazG-like"/>
    <property type="match status" value="2"/>
</dbReference>
<dbReference type="NCBIfam" id="NF007113">
    <property type="entry name" value="PRK09562.1"/>
    <property type="match status" value="1"/>
</dbReference>
<dbReference type="InterPro" id="IPR011551">
    <property type="entry name" value="NTP_PyrPHydrolase_MazG"/>
</dbReference>
<feature type="domain" description="NTP pyrophosphohydrolase MazG-like" evidence="2">
    <location>
        <begin position="59"/>
        <end position="132"/>
    </location>
</feature>
<comment type="caution">
    <text evidence="3">The sequence shown here is derived from an EMBL/GenBank/DDBJ whole genome shotgun (WGS) entry which is preliminary data.</text>
</comment>
<dbReference type="EMBL" id="LJZR01000004">
    <property type="protein sequence ID" value="KPQ36854.1"/>
    <property type="molecule type" value="Genomic_DNA"/>
</dbReference>
<reference evidence="3 4" key="1">
    <citation type="submission" date="2015-09" db="EMBL/GenBank/DDBJ databases">
        <title>Identification and resolution of microdiversity through metagenomic sequencing of parallel consortia.</title>
        <authorList>
            <person name="Nelson W.C."/>
            <person name="Romine M.F."/>
            <person name="Lindemann S.R."/>
        </authorList>
    </citation>
    <scope>NUCLEOTIDE SEQUENCE [LARGE SCALE GENOMIC DNA]</scope>
    <source>
        <strain evidence="3">Ana</strain>
    </source>
</reference>
<sequence>MNISPDLSPNPSPPSQPNADLGEPLTATPSATLAELQRLIAVIAQLRNPDGGCPWDLAQTPLTLTPYVIEEAYEVVDAIQSGNKQDIAEELGDLLLQVVLQSQVFQDQGDFDLSDVAKGIADKMVRRHPHVFETTEGNPNPTTPAAVKQTWEEIKTAEKAHIEDPTRLSPKLKRYARSMPPLLGALKISKKAAKAGFEWNNIEEVWEKVAEEMAEFRHALDHESKADQEGELGDLFFSLIQIARWKGLDPVAALQGTNRRFVQRFEKVEAQAEKPMTEYSVEELNAFWNQAKQQISKQQTSQVSLE</sequence>
<dbReference type="SUPFAM" id="SSF101386">
    <property type="entry name" value="all-alpha NTP pyrophosphatases"/>
    <property type="match status" value="2"/>
</dbReference>
<feature type="region of interest" description="Disordered" evidence="1">
    <location>
        <begin position="1"/>
        <end position="26"/>
    </location>
</feature>
<feature type="domain" description="NTP pyrophosphohydrolase MazG-like" evidence="2">
    <location>
        <begin position="205"/>
        <end position="265"/>
    </location>
</feature>
<dbReference type="InterPro" id="IPR048015">
    <property type="entry name" value="NTP-PPase_MazG-like_N"/>
</dbReference>
<evidence type="ECO:0000256" key="1">
    <source>
        <dbReference type="SAM" id="MobiDB-lite"/>
    </source>
</evidence>
<dbReference type="PANTHER" id="PTHR30522">
    <property type="entry name" value="NUCLEOSIDE TRIPHOSPHATE PYROPHOSPHOHYDROLASE"/>
    <property type="match status" value="1"/>
</dbReference>
<dbReference type="STRING" id="1666911.HLUCCA11_05010"/>
<dbReference type="CDD" id="cd11529">
    <property type="entry name" value="NTP-PPase_MazG_Cterm"/>
    <property type="match status" value="1"/>
</dbReference>
<name>A0A0P8DJ94_9CYAN</name>
<dbReference type="Proteomes" id="UP000050465">
    <property type="component" value="Unassembled WGS sequence"/>
</dbReference>
<evidence type="ECO:0000313" key="3">
    <source>
        <dbReference type="EMBL" id="KPQ36854.1"/>
    </source>
</evidence>
<dbReference type="GO" id="GO:0006203">
    <property type="term" value="P:dGTP catabolic process"/>
    <property type="evidence" value="ECO:0007669"/>
    <property type="project" value="TreeGrafter"/>
</dbReference>
<protein>
    <submittedName>
        <fullName evidence="3">XTP/dITP diphosphohydrolase</fullName>
        <ecNumber evidence="3">3.6.1.66</ecNumber>
    </submittedName>
</protein>
<dbReference type="InterPro" id="IPR004518">
    <property type="entry name" value="MazG-like_dom"/>
</dbReference>
<accession>A0A0P8DJ94</accession>
<dbReference type="GO" id="GO:0046081">
    <property type="term" value="P:dUTP catabolic process"/>
    <property type="evidence" value="ECO:0007669"/>
    <property type="project" value="TreeGrafter"/>
</dbReference>